<dbReference type="GO" id="GO:0006355">
    <property type="term" value="P:regulation of DNA-templated transcription"/>
    <property type="evidence" value="ECO:0007669"/>
    <property type="project" value="InterPro"/>
</dbReference>
<organism evidence="2 3">
    <name type="scientific">Tepidibacter formicigenes DSM 15518</name>
    <dbReference type="NCBI Taxonomy" id="1123349"/>
    <lineage>
        <taxon>Bacteria</taxon>
        <taxon>Bacillati</taxon>
        <taxon>Bacillota</taxon>
        <taxon>Clostridia</taxon>
        <taxon>Peptostreptococcales</taxon>
        <taxon>Peptostreptococcaceae</taxon>
        <taxon>Tepidibacter</taxon>
    </lineage>
</organism>
<dbReference type="SUPFAM" id="SSF47598">
    <property type="entry name" value="Ribbon-helix-helix"/>
    <property type="match status" value="1"/>
</dbReference>
<dbReference type="InterPro" id="IPR051404">
    <property type="entry name" value="TA_system_antitoxin"/>
</dbReference>
<evidence type="ECO:0000259" key="1">
    <source>
        <dbReference type="Pfam" id="PF15919"/>
    </source>
</evidence>
<dbReference type="RefSeq" id="WP_072890289.1">
    <property type="nucleotide sequence ID" value="NZ_FRAE01000074.1"/>
</dbReference>
<reference evidence="3" key="1">
    <citation type="submission" date="2016-11" db="EMBL/GenBank/DDBJ databases">
        <authorList>
            <person name="Varghese N."/>
            <person name="Submissions S."/>
        </authorList>
    </citation>
    <scope>NUCLEOTIDE SEQUENCE [LARGE SCALE GENOMIC DNA]</scope>
    <source>
        <strain evidence="3">DSM 15518</strain>
    </source>
</reference>
<dbReference type="InterPro" id="IPR035069">
    <property type="entry name" value="TTHA1013/TTHA0281-like"/>
</dbReference>
<dbReference type="EMBL" id="FRAE01000074">
    <property type="protein sequence ID" value="SHK46363.1"/>
    <property type="molecule type" value="Genomic_DNA"/>
</dbReference>
<dbReference type="Gene3D" id="3.30.160.250">
    <property type="match status" value="1"/>
</dbReference>
<dbReference type="AlphaFoldDB" id="A0A1M6SNU1"/>
<dbReference type="PANTHER" id="PTHR34504">
    <property type="entry name" value="ANTITOXIN HICB"/>
    <property type="match status" value="1"/>
</dbReference>
<gene>
    <name evidence="2" type="ORF">SAMN02744037_02395</name>
</gene>
<dbReference type="OrthoDB" id="5419659at2"/>
<dbReference type="InterPro" id="IPR013321">
    <property type="entry name" value="Arc_rbn_hlx_hlx"/>
</dbReference>
<proteinExistence type="predicted"/>
<dbReference type="Pfam" id="PF15919">
    <property type="entry name" value="HicB_lk_antitox"/>
    <property type="match status" value="1"/>
</dbReference>
<name>A0A1M6SNU1_9FIRM</name>
<dbReference type="InterPro" id="IPR010985">
    <property type="entry name" value="Ribbon_hlx_hlx"/>
</dbReference>
<protein>
    <submittedName>
        <fullName evidence="2">Antitoxin HicB</fullName>
    </submittedName>
</protein>
<dbReference type="PANTHER" id="PTHR34504:SF2">
    <property type="entry name" value="UPF0150 PROTEIN SSL0259"/>
    <property type="match status" value="1"/>
</dbReference>
<accession>A0A1M6SNU1</accession>
<dbReference type="Gene3D" id="1.10.1220.10">
    <property type="entry name" value="Met repressor-like"/>
    <property type="match status" value="1"/>
</dbReference>
<sequence>MEKKSLDYYLSLNYPFKIESLSEEDGGGYFITYPDLPGCMSDGETVEEAISMGEDARKAWIETRYEKSLEIPEPFTVNNKYNGRITVRTPKSLHRQLIEEAKEEGVSLNQYLVYILSKGIKNNYKEF</sequence>
<evidence type="ECO:0000313" key="2">
    <source>
        <dbReference type="EMBL" id="SHK46363.1"/>
    </source>
</evidence>
<keyword evidence="3" id="KW-1185">Reference proteome</keyword>
<dbReference type="Proteomes" id="UP000242497">
    <property type="component" value="Unassembled WGS sequence"/>
</dbReference>
<dbReference type="SUPFAM" id="SSF143100">
    <property type="entry name" value="TTHA1013/TTHA0281-like"/>
    <property type="match status" value="1"/>
</dbReference>
<evidence type="ECO:0000313" key="3">
    <source>
        <dbReference type="Proteomes" id="UP000242497"/>
    </source>
</evidence>
<dbReference type="InterPro" id="IPR031807">
    <property type="entry name" value="HicB-like"/>
</dbReference>
<feature type="domain" description="HicB-like antitoxin of toxin-antitoxin system" evidence="1">
    <location>
        <begin position="14"/>
        <end position="79"/>
    </location>
</feature>
<dbReference type="STRING" id="1123349.SAMN02744037_02395"/>